<gene>
    <name evidence="1" type="ORF">EVB97_217</name>
</gene>
<organism evidence="1 2">
    <name type="scientific">Rhizobium phage RHph_Y65</name>
    <dbReference type="NCBI Taxonomy" id="2509785"/>
    <lineage>
        <taxon>Viruses</taxon>
        <taxon>Duplodnaviria</taxon>
        <taxon>Heunggongvirae</taxon>
        <taxon>Uroviricota</taxon>
        <taxon>Caudoviricetes</taxon>
        <taxon>Kleczkowskaviridae</taxon>
        <taxon>Cuauhnahuacvirus</taxon>
        <taxon>Cuauhnahuacvirus Y65</taxon>
    </lineage>
</organism>
<accession>A0A7S5RDK5</accession>
<dbReference type="Proteomes" id="UP000655883">
    <property type="component" value="Segment"/>
</dbReference>
<protein>
    <submittedName>
        <fullName evidence="1">Uncharacterized protein</fullName>
    </submittedName>
</protein>
<sequence>MNTSNLEGTLLVNAKEITMIKGSKGSGKSHCAHLLFKDATDKWESVLLIDGPNSKQHIQVNQTTRVIDVAAATVGKSYDKVIYVDNDEKDFKVVSLNSDLRIRQISVGDVD</sequence>
<keyword evidence="2" id="KW-1185">Reference proteome</keyword>
<evidence type="ECO:0000313" key="1">
    <source>
        <dbReference type="EMBL" id="QIG72775.1"/>
    </source>
</evidence>
<reference evidence="1 2" key="1">
    <citation type="submission" date="2020-01" db="EMBL/GenBank/DDBJ databases">
        <title>Patterns of diversity and host range of bacteriophage communities associated with bean-nodulatin bacteria.</title>
        <authorList>
            <person name="Vann Cauwenberghe J."/>
            <person name="Santamaria R.I."/>
            <person name="Bustos P."/>
            <person name="Juarez S."/>
            <person name="Gonzalez V."/>
        </authorList>
    </citation>
    <scope>NUCLEOTIDE SEQUENCE [LARGE SCALE GENOMIC DNA]</scope>
    <source>
        <strain evidence="2">RHph</strain>
    </source>
</reference>
<proteinExistence type="predicted"/>
<dbReference type="EMBL" id="MN988525">
    <property type="protein sequence ID" value="QIG72775.1"/>
    <property type="molecule type" value="Genomic_DNA"/>
</dbReference>
<evidence type="ECO:0000313" key="2">
    <source>
        <dbReference type="Proteomes" id="UP000655883"/>
    </source>
</evidence>
<name>A0A7S5RDK5_9CAUD</name>